<reference evidence="3" key="1">
    <citation type="submission" date="2025-08" db="UniProtKB">
        <authorList>
            <consortium name="RefSeq"/>
        </authorList>
    </citation>
    <scope>IDENTIFICATION</scope>
</reference>
<dbReference type="InterPro" id="IPR051825">
    <property type="entry name" value="SRCIN1"/>
</dbReference>
<feature type="region of interest" description="Disordered" evidence="1">
    <location>
        <begin position="1327"/>
        <end position="1470"/>
    </location>
</feature>
<feature type="region of interest" description="Disordered" evidence="1">
    <location>
        <begin position="1605"/>
        <end position="1645"/>
    </location>
</feature>
<dbReference type="Proteomes" id="UP000192220">
    <property type="component" value="Unplaced"/>
</dbReference>
<feature type="compositionally biased region" description="Basic and acidic residues" evidence="1">
    <location>
        <begin position="1357"/>
        <end position="1369"/>
    </location>
</feature>
<feature type="compositionally biased region" description="Basic and acidic residues" evidence="1">
    <location>
        <begin position="1416"/>
        <end position="1428"/>
    </location>
</feature>
<feature type="compositionally biased region" description="Basic and acidic residues" evidence="1">
    <location>
        <begin position="396"/>
        <end position="405"/>
    </location>
</feature>
<dbReference type="InParanoid" id="A0A2I4BNK5"/>
<feature type="compositionally biased region" description="Polar residues" evidence="1">
    <location>
        <begin position="92"/>
        <end position="110"/>
    </location>
</feature>
<feature type="compositionally biased region" description="Low complexity" evidence="1">
    <location>
        <begin position="53"/>
        <end position="63"/>
    </location>
</feature>
<dbReference type="PANTHER" id="PTHR22741">
    <property type="entry name" value="P140CAP/SNIP-RELATED"/>
    <property type="match status" value="1"/>
</dbReference>
<name>A0A2I4BNK5_AUSLI</name>
<feature type="region of interest" description="Disordered" evidence="1">
    <location>
        <begin position="655"/>
        <end position="676"/>
    </location>
</feature>
<feature type="compositionally biased region" description="Polar residues" evidence="1">
    <location>
        <begin position="987"/>
        <end position="1028"/>
    </location>
</feature>
<feature type="compositionally biased region" description="Polar residues" evidence="1">
    <location>
        <begin position="1720"/>
        <end position="1731"/>
    </location>
</feature>
<dbReference type="OrthoDB" id="6022652at2759"/>
<feature type="compositionally biased region" description="Basic and acidic residues" evidence="1">
    <location>
        <begin position="1228"/>
        <end position="1246"/>
    </location>
</feature>
<feature type="region of interest" description="Disordered" evidence="1">
    <location>
        <begin position="487"/>
        <end position="554"/>
    </location>
</feature>
<dbReference type="RefSeq" id="XP_013869298.1">
    <property type="nucleotide sequence ID" value="XM_014013844.1"/>
</dbReference>
<feature type="compositionally biased region" description="Polar residues" evidence="1">
    <location>
        <begin position="1211"/>
        <end position="1227"/>
    </location>
</feature>
<feature type="compositionally biased region" description="Polar residues" evidence="1">
    <location>
        <begin position="880"/>
        <end position="889"/>
    </location>
</feature>
<proteinExistence type="predicted"/>
<feature type="compositionally biased region" description="Low complexity" evidence="1">
    <location>
        <begin position="1379"/>
        <end position="1394"/>
    </location>
</feature>
<feature type="region of interest" description="Disordered" evidence="1">
    <location>
        <begin position="935"/>
        <end position="958"/>
    </location>
</feature>
<feature type="region of interest" description="Disordered" evidence="1">
    <location>
        <begin position="47"/>
        <end position="118"/>
    </location>
</feature>
<feature type="compositionally biased region" description="Basic and acidic residues" evidence="1">
    <location>
        <begin position="1078"/>
        <end position="1107"/>
    </location>
</feature>
<dbReference type="KEGG" id="alim:106521318"/>
<feature type="compositionally biased region" description="Polar residues" evidence="1">
    <location>
        <begin position="1683"/>
        <end position="1699"/>
    </location>
</feature>
<feature type="region of interest" description="Disordered" evidence="1">
    <location>
        <begin position="1503"/>
        <end position="1552"/>
    </location>
</feature>
<feature type="region of interest" description="Disordered" evidence="1">
    <location>
        <begin position="987"/>
        <end position="1246"/>
    </location>
</feature>
<feature type="region of interest" description="Disordered" evidence="1">
    <location>
        <begin position="1675"/>
        <end position="1801"/>
    </location>
</feature>
<gene>
    <name evidence="3" type="primary">si:ch211-207d6.2</name>
</gene>
<evidence type="ECO:0000313" key="2">
    <source>
        <dbReference type="Proteomes" id="UP000192220"/>
    </source>
</evidence>
<feature type="compositionally biased region" description="Basic and acidic residues" evidence="1">
    <location>
        <begin position="1605"/>
        <end position="1635"/>
    </location>
</feature>
<dbReference type="PANTHER" id="PTHR22741:SF10">
    <property type="entry name" value="COILED-COIL DOMAIN-CONTAINING PROTEIN CG32809"/>
    <property type="match status" value="1"/>
</dbReference>
<feature type="compositionally biased region" description="Basic and acidic residues" evidence="1">
    <location>
        <begin position="1171"/>
        <end position="1182"/>
    </location>
</feature>
<feature type="compositionally biased region" description="Polar residues" evidence="1">
    <location>
        <begin position="74"/>
        <end position="85"/>
    </location>
</feature>
<feature type="compositionally biased region" description="Low complexity" evidence="1">
    <location>
        <begin position="384"/>
        <end position="393"/>
    </location>
</feature>
<dbReference type="STRING" id="52670.A0A2I4BNK5"/>
<evidence type="ECO:0000313" key="3">
    <source>
        <dbReference type="RefSeq" id="XP_013869298.1"/>
    </source>
</evidence>
<sequence>MSKSFSHLGRTGPAGCKSHSLKKELHSNPACMLRIGERLMKAGSEGNLVHKPTSTQNQSQTSSDGLQHKHQQVLKEQNTKLTANNSRKDPHSSPSTLPRSYVYSSTPASRESQHSDMERKREVFLEHLKQKYPNHAAIIMGHSDSMRDQVRSIQSSGVVGLVEEQDPLALEIMADEEVMSPSAHFLRGCRSRSSLPAGRLSQTRDRPKGVLYLQYGEETKLVRMPPPEEISCQDSVRALFVIAFPDQLNMKMLQSPNMAIYIKDTNRNIYYNLEDVRNITSSSCLKAYHKDPAQVFNRHANAEGRISKEVLYGRHSPVHRRSSGRSTLQGLQGSMSPPLVRSMPSSPSRMAYGGWGTHGGKRVVDPGSSALPSNQLSGGGQSSGPGTSTTSTSAILERRDIRPDSDADLGSSKSTALVLRKDEGAQYSESYSSSPQERGVRLRISSSLCSAPPILTTDAVDSGVLGIPGGLQQYRASVKPLMGFGETKEHQTRSIHRQRSRKYGDSQLPAVGIQTPPPSPHRVSEGRTLDGQMAGSIGQMSPERKSSLRRSLRRSSHGFPVEILNRDGSLSSSMSPVFMDSPQGQLFHPRGTPSYIQSERMNAMEEQIASLAGLVHHALSMGSDVSGAKDSVSQSSGNKHLNNQLERTSDVQNPNALMDVFSPPPPALQDPPSDRGLRQSLVSAKRKICELRLQLSQLKCLQLSNLDSVSSMLRMAGQELLMLMAERLAQAEVAAYSQRAEVEEDRVQYVFTEEKLLTQLSELEGFVEYLRSSVSSPVHSPVTMKDVEEGAVSLRRIGEALAILKGEFPVLQAKMRSVLRLEVEAVRFLKEEPLKMDSMLKRVKALTETLSSLRRHLSESATSARSTQVESFRVLDQGLPNAQNPCSSPKPQPRYSIRSPLPMSQADDSFSEAHRLKSAAVTEVQLYQHLHNFPLTHEHDSPTGAKGSPCSRKESPALRRKVEPQQFDGLNQHKPALTQENLLDQTTTAERQTPEGSLSPETSSVNQSRTTQENQPPDCDSSQTQLLGIQSDGPLTGSVSGPVAPLASEPDQDKPQNGTTQVSQFPAAAEPLPVGSPRTERSWKPQVEKPRRSGVDSDRKQNQDRVKVFPPFSGSREVTSGKSQVTHSSTEPAGAQKLGDQAAPQPKPPRQLQEVQPKPPTSDPASSRSTCTKEGEGNEMKKLQASAELSNRNNPPDGFKQNSKGKRKTSPSKVSKATFTNNSSVSSDKLKDFHRDGSTRGFKHTEKKVMKPLSALIRAVVEEQISPPGAPQTSSVLEPPCVSVQTNTEEVTSQKRGFLKNTPDQTNKDKVERIPNTDVAVVVSLRKGKSQACPEPQNQTANSEAAEKSNLTVLITLEKKPTAKHRDTEPLPDLQQNESPSTTAPKPLPSSSSKQQNQEETVQVPKVQSLSNEEENSLRSDIWIKRDPTSPLSTHDSDSGVSKVNTGTKSRKEKTDNMNDFIPVNSTGQPVCFGHKNHGFEDNDESTYMSSIVEYEEDMDRVLEKTETTCNGEEEGVRETPFANTRTGQGPPDSPENGQNSPRPSVLNISNSENQIQDQTLVKMEAKSIFKFKFPKNKLAALSQAFRPGTNKIAKKTPEPAVAEKKMVSDCRPIMETEKQTKESKSSELSPDKDASANTRLSKSNAHVEALCKGTFQSINSLEESIKQLEISMDAITSPPNPTSIVLSPSDHQNSSQDPSVGAPAKDKHKRERSSSKRSATQTFRNQNPPQTKRAKAPSPHHSGRTGSRKQSSSSTTSPSAHQNQTKVRTSSSGSSEKRPEGQQQTSQKPPSQPHHAASAR</sequence>
<protein>
    <submittedName>
        <fullName evidence="3">Sickle tail protein homolog</fullName>
    </submittedName>
</protein>
<feature type="compositionally biased region" description="Polar residues" evidence="1">
    <location>
        <begin position="1761"/>
        <end position="1775"/>
    </location>
</feature>
<feature type="compositionally biased region" description="Polar residues" evidence="1">
    <location>
        <begin position="1430"/>
        <end position="1448"/>
    </location>
</feature>
<organism evidence="2 3">
    <name type="scientific">Austrofundulus limnaeus</name>
    <name type="common">Annual killifish</name>
    <dbReference type="NCBI Taxonomy" id="52670"/>
    <lineage>
        <taxon>Eukaryota</taxon>
        <taxon>Metazoa</taxon>
        <taxon>Chordata</taxon>
        <taxon>Craniata</taxon>
        <taxon>Vertebrata</taxon>
        <taxon>Euteleostomi</taxon>
        <taxon>Actinopterygii</taxon>
        <taxon>Neopterygii</taxon>
        <taxon>Teleostei</taxon>
        <taxon>Neoteleostei</taxon>
        <taxon>Acanthomorphata</taxon>
        <taxon>Ovalentaria</taxon>
        <taxon>Atherinomorphae</taxon>
        <taxon>Cyprinodontiformes</taxon>
        <taxon>Rivulidae</taxon>
        <taxon>Austrofundulus</taxon>
    </lineage>
</organism>
<dbReference type="GO" id="GO:0005737">
    <property type="term" value="C:cytoplasm"/>
    <property type="evidence" value="ECO:0007669"/>
    <property type="project" value="TreeGrafter"/>
</dbReference>
<feature type="region of interest" description="Disordered" evidence="1">
    <location>
        <begin position="314"/>
        <end position="413"/>
    </location>
</feature>
<dbReference type="Gene3D" id="1.20.58.1540">
    <property type="entry name" value="Actin interacting protein 3, C-terminal domain"/>
    <property type="match status" value="1"/>
</dbReference>
<feature type="region of interest" description="Disordered" evidence="1">
    <location>
        <begin position="1287"/>
        <end position="1313"/>
    </location>
</feature>
<feature type="compositionally biased region" description="Polar residues" evidence="1">
    <location>
        <begin position="1336"/>
        <end position="1353"/>
    </location>
</feature>
<keyword evidence="2" id="KW-1185">Reference proteome</keyword>
<feature type="region of interest" description="Disordered" evidence="1">
    <location>
        <begin position="878"/>
        <end position="912"/>
    </location>
</feature>
<feature type="compositionally biased region" description="Low complexity" evidence="1">
    <location>
        <begin position="1749"/>
        <end position="1760"/>
    </location>
</feature>
<accession>A0A2I4BNK5</accession>
<feature type="compositionally biased region" description="Polar residues" evidence="1">
    <location>
        <begin position="1116"/>
        <end position="1131"/>
    </location>
</feature>
<evidence type="ECO:0000256" key="1">
    <source>
        <dbReference type="SAM" id="MobiDB-lite"/>
    </source>
</evidence>
<feature type="compositionally biased region" description="Polar residues" evidence="1">
    <location>
        <begin position="1536"/>
        <end position="1552"/>
    </location>
</feature>
<feature type="compositionally biased region" description="Polar residues" evidence="1">
    <location>
        <begin position="1055"/>
        <end position="1064"/>
    </location>
</feature>
<feature type="compositionally biased region" description="Polar residues" evidence="1">
    <location>
        <begin position="324"/>
        <end position="335"/>
    </location>
</feature>
<feature type="compositionally biased region" description="Polar residues" evidence="1">
    <location>
        <begin position="1636"/>
        <end position="1645"/>
    </location>
</feature>
<feature type="region of interest" description="Disordered" evidence="1">
    <location>
        <begin position="1"/>
        <end position="21"/>
    </location>
</feature>